<evidence type="ECO:0000313" key="2">
    <source>
        <dbReference type="Proteomes" id="UP000002028"/>
    </source>
</evidence>
<protein>
    <recommendedName>
        <fullName evidence="3">Gluconate 2-dehydrogenase subunit 3 family protein</fullName>
    </recommendedName>
</protein>
<dbReference type="HOGENOM" id="CLU_089930_0_1_10"/>
<reference evidence="1 2" key="1">
    <citation type="journal article" date="2010" name="Stand. Genomic Sci.">
        <title>Complete genome sequence of Spirosoma linguale type strain (1).</title>
        <authorList>
            <person name="Lail K."/>
            <person name="Sikorski J."/>
            <person name="Saunders E."/>
            <person name="Lapidus A."/>
            <person name="Glavina Del Rio T."/>
            <person name="Copeland A."/>
            <person name="Tice H."/>
            <person name="Cheng J.-F."/>
            <person name="Lucas S."/>
            <person name="Nolan M."/>
            <person name="Bruce D."/>
            <person name="Goodwin L."/>
            <person name="Pitluck S."/>
            <person name="Ivanova N."/>
            <person name="Mavromatis K."/>
            <person name="Ovchinnikova G."/>
            <person name="Pati A."/>
            <person name="Chen A."/>
            <person name="Palaniappan K."/>
            <person name="Land M."/>
            <person name="Hauser L."/>
            <person name="Chang Y.-J."/>
            <person name="Jeffries C.D."/>
            <person name="Chain P."/>
            <person name="Brettin T."/>
            <person name="Detter J.C."/>
            <person name="Schuetze A."/>
            <person name="Rohde M."/>
            <person name="Tindall B.J."/>
            <person name="Goeker M."/>
            <person name="Bristow J."/>
            <person name="Eisen J.A."/>
            <person name="Markowitz V."/>
            <person name="Hugenholtz P."/>
            <person name="Kyrpides N.C."/>
            <person name="Klenk H.-P."/>
            <person name="Chen F."/>
        </authorList>
    </citation>
    <scope>NUCLEOTIDE SEQUENCE [LARGE SCALE GENOMIC DNA]</scope>
    <source>
        <strain evidence="2">ATCC 33905 / DSM 74 / LMG 10896 / Claus 1</strain>
    </source>
</reference>
<name>D2QPK8_SPILD</name>
<evidence type="ECO:0008006" key="3">
    <source>
        <dbReference type="Google" id="ProtNLM"/>
    </source>
</evidence>
<proteinExistence type="predicted"/>
<sequence length="192" mass="20881">MNRREALSRVSLMLGGTLSAPTLLAFDRWSRVPGEGAKIDALIPASQPLSLNEEQREVIARVAELIIPKTDTPGAIDTGVPAFIELMLRDGYTKPVQDTFLAGLGDLAGKGLLTASPDQQTRLLKQVEADALANAKAGSVSFWQLIKELTVWGYFTSEAGIKSSFDYQPNPGKFEAIKIRPGQKDFMYGNQV</sequence>
<gene>
    <name evidence="1" type="ordered locus">Slin_4689</name>
</gene>
<evidence type="ECO:0000313" key="1">
    <source>
        <dbReference type="EMBL" id="ADB40667.1"/>
    </source>
</evidence>
<dbReference type="RefSeq" id="WP_012929171.1">
    <property type="nucleotide sequence ID" value="NC_013730.1"/>
</dbReference>
<dbReference type="InterPro" id="IPR027056">
    <property type="entry name" value="Gluconate_2DH_su3"/>
</dbReference>
<dbReference type="EMBL" id="CP001769">
    <property type="protein sequence ID" value="ADB40667.1"/>
    <property type="molecule type" value="Genomic_DNA"/>
</dbReference>
<dbReference type="Proteomes" id="UP000002028">
    <property type="component" value="Chromosome"/>
</dbReference>
<dbReference type="eggNOG" id="ENOG502ZX71">
    <property type="taxonomic scope" value="Bacteria"/>
</dbReference>
<dbReference type="AlphaFoldDB" id="D2QPK8"/>
<dbReference type="Pfam" id="PF13618">
    <property type="entry name" value="Gluconate_2-dh3"/>
    <property type="match status" value="1"/>
</dbReference>
<accession>D2QPK8</accession>
<dbReference type="KEGG" id="sli:Slin_4689"/>
<dbReference type="STRING" id="504472.Slin_4689"/>
<organism evidence="1 2">
    <name type="scientific">Spirosoma linguale (strain ATCC 33905 / DSM 74 / LMG 10896 / Claus 1)</name>
    <dbReference type="NCBI Taxonomy" id="504472"/>
    <lineage>
        <taxon>Bacteria</taxon>
        <taxon>Pseudomonadati</taxon>
        <taxon>Bacteroidota</taxon>
        <taxon>Cytophagia</taxon>
        <taxon>Cytophagales</taxon>
        <taxon>Cytophagaceae</taxon>
        <taxon>Spirosoma</taxon>
    </lineage>
</organism>
<keyword evidence="2" id="KW-1185">Reference proteome</keyword>